<feature type="repeat" description="TPR" evidence="8">
    <location>
        <begin position="188"/>
        <end position="221"/>
    </location>
</feature>
<feature type="non-terminal residue" evidence="10">
    <location>
        <position position="1"/>
    </location>
</feature>
<dbReference type="Proteomes" id="UP000654075">
    <property type="component" value="Unassembled WGS sequence"/>
</dbReference>
<dbReference type="GO" id="GO:0005829">
    <property type="term" value="C:cytosol"/>
    <property type="evidence" value="ECO:0007669"/>
    <property type="project" value="TreeGrafter"/>
</dbReference>
<evidence type="ECO:0000256" key="3">
    <source>
        <dbReference type="ARBA" id="ARBA00005348"/>
    </source>
</evidence>
<keyword evidence="11" id="KW-1185">Reference proteome</keyword>
<comment type="subcellular location">
    <subcellularLocation>
        <location evidence="2">Cytoplasm</location>
    </subcellularLocation>
    <subcellularLocation>
        <location evidence="1">Peroxisome</location>
    </subcellularLocation>
</comment>
<evidence type="ECO:0000313" key="11">
    <source>
        <dbReference type="Proteomes" id="UP000654075"/>
    </source>
</evidence>
<evidence type="ECO:0000256" key="1">
    <source>
        <dbReference type="ARBA" id="ARBA00004275"/>
    </source>
</evidence>
<keyword evidence="4" id="KW-0963">Cytoplasm</keyword>
<feature type="repeat" description="TPR" evidence="8">
    <location>
        <begin position="84"/>
        <end position="117"/>
    </location>
</feature>
<dbReference type="GO" id="GO:0005778">
    <property type="term" value="C:peroxisomal membrane"/>
    <property type="evidence" value="ECO:0007669"/>
    <property type="project" value="TreeGrafter"/>
</dbReference>
<dbReference type="InterPro" id="IPR011990">
    <property type="entry name" value="TPR-like_helical_dom_sf"/>
</dbReference>
<reference evidence="10" key="1">
    <citation type="submission" date="2021-02" db="EMBL/GenBank/DDBJ databases">
        <authorList>
            <person name="Dougan E. K."/>
            <person name="Rhodes N."/>
            <person name="Thang M."/>
            <person name="Chan C."/>
        </authorList>
    </citation>
    <scope>NUCLEOTIDE SEQUENCE</scope>
</reference>
<evidence type="ECO:0000256" key="9">
    <source>
        <dbReference type="SAM" id="MobiDB-lite"/>
    </source>
</evidence>
<name>A0A813GWK4_POLGL</name>
<feature type="region of interest" description="Disordered" evidence="9">
    <location>
        <begin position="333"/>
        <end position="359"/>
    </location>
</feature>
<accession>A0A813GWK4</accession>
<dbReference type="GO" id="GO:0005052">
    <property type="term" value="F:peroxisome matrix targeting signal-1 binding"/>
    <property type="evidence" value="ECO:0007669"/>
    <property type="project" value="TreeGrafter"/>
</dbReference>
<dbReference type="InterPro" id="IPR024111">
    <property type="entry name" value="PEX5/PEX5L"/>
</dbReference>
<gene>
    <name evidence="10" type="ORF">PGLA1383_LOCUS45891</name>
</gene>
<evidence type="ECO:0000256" key="6">
    <source>
        <dbReference type="ARBA" id="ARBA00022803"/>
    </source>
</evidence>
<dbReference type="PANTHER" id="PTHR10130">
    <property type="entry name" value="PEROXISOMAL TARGETING SIGNAL 1 RECEPTOR PEX5"/>
    <property type="match status" value="1"/>
</dbReference>
<keyword evidence="5" id="KW-0677">Repeat</keyword>
<dbReference type="SMART" id="SM00028">
    <property type="entry name" value="TPR"/>
    <property type="match status" value="3"/>
</dbReference>
<dbReference type="EMBL" id="CAJNNV010029637">
    <property type="protein sequence ID" value="CAE8629391.1"/>
    <property type="molecule type" value="Genomic_DNA"/>
</dbReference>
<sequence>DAWQMADANGEGGLLDRAWRGEDSMDELWANANHQAAEYKFAEDNPFMDSQDPLAEAQRLLREGRDREALLALEAEVQRNPESSEGWRLLGQLYAEMDQDVQAIQCLQKGHEVDPYNLASLLALGVSCTNEFDQLPALRYLRKWIENHEEHQALVEGLEMPPEFEYDAWRRQVTELFSRAAQVNPMDSDVFVALGVMENINKNYDGAIEALATACRLRPNDHTVWNKLGATLANSGKSEQAVVHHLALQANWRTTGGHVRQYRRTGSGMTFSKSGRGLALGAAVPKSAKSQNAKLQCATVVFHKTFIRGNDVKGLVHALSTYEIPKHLPLRQSLRPHSTMPFGDKKKTAEKKVKDGKGSGKGQKYVKAVPLFKLFLKWGLRSYANKDGCMLFTDSGEPSKYFTVKSVRDMLTEDSSECVRRPATGVNLAAGTIEGGLDVLACFPEDGKADGGTAEKHYIDTGIPDCKALLDADFRTLVEALNVTNQLCGDKKVCQQNAKQLLQLMGRLTGWTLVGTVPPLLTRLFWGWGTAPRGLCQTTRGSQGIGGGIASWGYRSARTLSDHWR</sequence>
<evidence type="ECO:0000256" key="8">
    <source>
        <dbReference type="PROSITE-ProRule" id="PRU00339"/>
    </source>
</evidence>
<feature type="compositionally biased region" description="Basic and acidic residues" evidence="9">
    <location>
        <begin position="343"/>
        <end position="358"/>
    </location>
</feature>
<dbReference type="GO" id="GO:0016560">
    <property type="term" value="P:protein import into peroxisome matrix, docking"/>
    <property type="evidence" value="ECO:0007669"/>
    <property type="project" value="TreeGrafter"/>
</dbReference>
<comment type="similarity">
    <text evidence="3">Belongs to the peroxisomal targeting signal receptor family.</text>
</comment>
<evidence type="ECO:0000256" key="2">
    <source>
        <dbReference type="ARBA" id="ARBA00004496"/>
    </source>
</evidence>
<organism evidence="10 11">
    <name type="scientific">Polarella glacialis</name>
    <name type="common">Dinoflagellate</name>
    <dbReference type="NCBI Taxonomy" id="89957"/>
    <lineage>
        <taxon>Eukaryota</taxon>
        <taxon>Sar</taxon>
        <taxon>Alveolata</taxon>
        <taxon>Dinophyceae</taxon>
        <taxon>Suessiales</taxon>
        <taxon>Suessiaceae</taxon>
        <taxon>Polarella</taxon>
    </lineage>
</organism>
<evidence type="ECO:0000313" key="10">
    <source>
        <dbReference type="EMBL" id="CAE8629391.1"/>
    </source>
</evidence>
<proteinExistence type="inferred from homology"/>
<evidence type="ECO:0000256" key="5">
    <source>
        <dbReference type="ARBA" id="ARBA00022737"/>
    </source>
</evidence>
<evidence type="ECO:0008006" key="12">
    <source>
        <dbReference type="Google" id="ProtNLM"/>
    </source>
</evidence>
<dbReference type="PANTHER" id="PTHR10130:SF0">
    <property type="entry name" value="GH08708P"/>
    <property type="match status" value="1"/>
</dbReference>
<dbReference type="AlphaFoldDB" id="A0A813GWK4"/>
<dbReference type="SUPFAM" id="SSF48452">
    <property type="entry name" value="TPR-like"/>
    <property type="match status" value="1"/>
</dbReference>
<dbReference type="InterPro" id="IPR019734">
    <property type="entry name" value="TPR_rpt"/>
</dbReference>
<evidence type="ECO:0000256" key="4">
    <source>
        <dbReference type="ARBA" id="ARBA00022490"/>
    </source>
</evidence>
<dbReference type="OrthoDB" id="448245at2759"/>
<dbReference type="Pfam" id="PF13432">
    <property type="entry name" value="TPR_16"/>
    <property type="match status" value="2"/>
</dbReference>
<protein>
    <recommendedName>
        <fullName evidence="12">Peroxin-5</fullName>
    </recommendedName>
</protein>
<keyword evidence="7" id="KW-0576">Peroxisome</keyword>
<evidence type="ECO:0000256" key="7">
    <source>
        <dbReference type="ARBA" id="ARBA00023140"/>
    </source>
</evidence>
<comment type="caution">
    <text evidence="10">The sequence shown here is derived from an EMBL/GenBank/DDBJ whole genome shotgun (WGS) entry which is preliminary data.</text>
</comment>
<dbReference type="PROSITE" id="PS50005">
    <property type="entry name" value="TPR"/>
    <property type="match status" value="2"/>
</dbReference>
<dbReference type="Gene3D" id="1.25.40.10">
    <property type="entry name" value="Tetratricopeptide repeat domain"/>
    <property type="match status" value="1"/>
</dbReference>
<keyword evidence="6 8" id="KW-0802">TPR repeat</keyword>